<feature type="compositionally biased region" description="Basic and acidic residues" evidence="1">
    <location>
        <begin position="35"/>
        <end position="54"/>
    </location>
</feature>
<sequence length="179" mass="19422">MGQCLSIIPGDTHCCVAKQGTRLSGPSYSFFIHSKKTENESDEKKKEKEKENRARPVLLLGKPAVPFNNYDAGAADARRSPAVLGGTGHPTSFPPLPSLPPVYRLGLIPFPSFSPSSGSSAAGCRLCSSSPLSAVKCVSGPHYRRFLLDKLPHLRTVFSDVNRFMHYSSPPTPLIFCSF</sequence>
<gene>
    <name evidence="2" type="ORF">BO82DRAFT_46378</name>
</gene>
<evidence type="ECO:0000313" key="2">
    <source>
        <dbReference type="EMBL" id="PYH83128.1"/>
    </source>
</evidence>
<reference evidence="2 3" key="1">
    <citation type="submission" date="2016-12" db="EMBL/GenBank/DDBJ databases">
        <title>The genomes of Aspergillus section Nigri reveals drivers in fungal speciation.</title>
        <authorList>
            <consortium name="DOE Joint Genome Institute"/>
            <person name="Vesth T.C."/>
            <person name="Nybo J."/>
            <person name="Theobald S."/>
            <person name="Brandl J."/>
            <person name="Frisvad J.C."/>
            <person name="Nielsen K.F."/>
            <person name="Lyhne E.K."/>
            <person name="Kogle M.E."/>
            <person name="Kuo A."/>
            <person name="Riley R."/>
            <person name="Clum A."/>
            <person name="Nolan M."/>
            <person name="Lipzen A."/>
            <person name="Salamov A."/>
            <person name="Henrissat B."/>
            <person name="Wiebenga A."/>
            <person name="De Vries R.P."/>
            <person name="Grigoriev I.V."/>
            <person name="Mortensen U.H."/>
            <person name="Andersen M.R."/>
            <person name="Baker S.E."/>
        </authorList>
    </citation>
    <scope>NUCLEOTIDE SEQUENCE [LARGE SCALE GENOMIC DNA]</scope>
    <source>
        <strain evidence="2 3">CBS 121591</strain>
    </source>
</reference>
<dbReference type="OrthoDB" id="10550302at2759"/>
<protein>
    <submittedName>
        <fullName evidence="2">Uncharacterized protein</fullName>
    </submittedName>
</protein>
<organism evidence="2 3">
    <name type="scientific">Aspergillus uvarum CBS 121591</name>
    <dbReference type="NCBI Taxonomy" id="1448315"/>
    <lineage>
        <taxon>Eukaryota</taxon>
        <taxon>Fungi</taxon>
        <taxon>Dikarya</taxon>
        <taxon>Ascomycota</taxon>
        <taxon>Pezizomycotina</taxon>
        <taxon>Eurotiomycetes</taxon>
        <taxon>Eurotiomycetidae</taxon>
        <taxon>Eurotiales</taxon>
        <taxon>Aspergillaceae</taxon>
        <taxon>Aspergillus</taxon>
        <taxon>Aspergillus subgen. Circumdati</taxon>
    </lineage>
</organism>
<accession>A0A319D5E9</accession>
<proteinExistence type="predicted"/>
<evidence type="ECO:0000256" key="1">
    <source>
        <dbReference type="SAM" id="MobiDB-lite"/>
    </source>
</evidence>
<name>A0A319D5E9_9EURO</name>
<dbReference type="EMBL" id="KZ821691">
    <property type="protein sequence ID" value="PYH83128.1"/>
    <property type="molecule type" value="Genomic_DNA"/>
</dbReference>
<dbReference type="RefSeq" id="XP_025493328.1">
    <property type="nucleotide sequence ID" value="XM_025641221.1"/>
</dbReference>
<keyword evidence="3" id="KW-1185">Reference proteome</keyword>
<dbReference type="AlphaFoldDB" id="A0A319D5E9"/>
<dbReference type="Proteomes" id="UP000248340">
    <property type="component" value="Unassembled WGS sequence"/>
</dbReference>
<feature type="region of interest" description="Disordered" evidence="1">
    <location>
        <begin position="34"/>
        <end position="54"/>
    </location>
</feature>
<dbReference type="GeneID" id="37143963"/>
<evidence type="ECO:0000313" key="3">
    <source>
        <dbReference type="Proteomes" id="UP000248340"/>
    </source>
</evidence>
<dbReference type="VEuPathDB" id="FungiDB:BO82DRAFT_46378"/>